<dbReference type="EMBL" id="LMWL01000029">
    <property type="protein sequence ID" value="KUM95546.1"/>
    <property type="molecule type" value="Genomic_DNA"/>
</dbReference>
<dbReference type="InterPro" id="IPR012338">
    <property type="entry name" value="Beta-lactam/transpept-like"/>
</dbReference>
<dbReference type="Pfam" id="PF20773">
    <property type="entry name" value="InhA-like_MAM"/>
    <property type="match status" value="1"/>
</dbReference>
<organism evidence="4 5">
    <name type="scientific">Streptomyces cellostaticus</name>
    <dbReference type="NCBI Taxonomy" id="67285"/>
    <lineage>
        <taxon>Bacteria</taxon>
        <taxon>Bacillati</taxon>
        <taxon>Actinomycetota</taxon>
        <taxon>Actinomycetes</taxon>
        <taxon>Kitasatosporales</taxon>
        <taxon>Streptomycetaceae</taxon>
        <taxon>Streptomyces</taxon>
    </lineage>
</organism>
<dbReference type="Gene3D" id="3.40.710.10">
    <property type="entry name" value="DD-peptidase/beta-lactamase superfamily"/>
    <property type="match status" value="1"/>
</dbReference>
<protein>
    <submittedName>
        <fullName evidence="4">Serine hydrolase</fullName>
    </submittedName>
</protein>
<proteinExistence type="predicted"/>
<dbReference type="AlphaFoldDB" id="A0A101NLM0"/>
<keyword evidence="2" id="KW-0732">Signal</keyword>
<dbReference type="STRING" id="67285.AQI88_15800"/>
<keyword evidence="5" id="KW-1185">Reference proteome</keyword>
<evidence type="ECO:0000313" key="4">
    <source>
        <dbReference type="EMBL" id="KUM95546.1"/>
    </source>
</evidence>
<feature type="signal peptide" evidence="2">
    <location>
        <begin position="1"/>
        <end position="35"/>
    </location>
</feature>
<evidence type="ECO:0000256" key="2">
    <source>
        <dbReference type="SAM" id="SignalP"/>
    </source>
</evidence>
<dbReference type="InterPro" id="IPR006311">
    <property type="entry name" value="TAT_signal"/>
</dbReference>
<feature type="domain" description="Beta-lactamase-related" evidence="3">
    <location>
        <begin position="82"/>
        <end position="411"/>
    </location>
</feature>
<dbReference type="GO" id="GO:0016787">
    <property type="term" value="F:hydrolase activity"/>
    <property type="evidence" value="ECO:0007669"/>
    <property type="project" value="UniProtKB-KW"/>
</dbReference>
<dbReference type="RefSeq" id="WP_066998618.1">
    <property type="nucleotide sequence ID" value="NZ_BNDU01000006.1"/>
</dbReference>
<dbReference type="InterPro" id="IPR050789">
    <property type="entry name" value="Diverse_Enzym_Activities"/>
</dbReference>
<evidence type="ECO:0000313" key="5">
    <source>
        <dbReference type="Proteomes" id="UP000054241"/>
    </source>
</evidence>
<dbReference type="PANTHER" id="PTHR43283:SF11">
    <property type="entry name" value="BETA-LACTAMASE-RELATED DOMAIN-CONTAINING PROTEIN"/>
    <property type="match status" value="1"/>
</dbReference>
<gene>
    <name evidence="4" type="ORF">AQI88_15800</name>
</gene>
<accession>A0A101NLM0</accession>
<dbReference type="PANTHER" id="PTHR43283">
    <property type="entry name" value="BETA-LACTAMASE-RELATED"/>
    <property type="match status" value="1"/>
</dbReference>
<sequence length="590" mass="63708">MTDEVAVRLTRRQLGALTLGGALALALLPAGPAEAAAAPGAHHPTLHHGSAERAGLVPDHLRRLVTDAETFLGPSPKHPWYAGAVLLAGRGGTVALHRPIGMAVRYAGYDERTDTGIEFPLDRQIPMAEDTVFDLASVSKLFTSLLAVQQLERGTLELEATVASYLPDFGQAGKQRITIRQLLTHTSGFRDWIPLYSAPTYEEKLRLIWNEAPLNPPGTAYLYSDLNLISLQLVLEKITGRPLDALLHEEVTAPLGLTRTRYNPPASWQPEIAATEDARPPWSGLDRGLVWGEVHDENAYSLGGVAGHAGVFSCAWDLAVLGRTLLNGGAYGRTRILEQESVDLMFTNFNTAFPGHEHGLGFELYQHWYMGAMATPRTAGHTGFTGTSLVLDPTTDSFLVVLGNSVHPVRTWRSGSAPRVAAGTHLARAVPVRPARGRTAWFSGTADATTATLTLPAVDTSPGTARLRCALWWDTEPSSDVLVLEAATDGGTAWEPVPFTTERRGEEPQEHPAGSVTGWSGRVWHQLTAALPAARQLTVRWRYATDGRYVGRGAYVDAARIESDGEVVFDEARPADAARIEAVGWTASAD</sequence>
<dbReference type="InterPro" id="IPR001466">
    <property type="entry name" value="Beta-lactam-related"/>
</dbReference>
<evidence type="ECO:0000256" key="1">
    <source>
        <dbReference type="ARBA" id="ARBA00022801"/>
    </source>
</evidence>
<feature type="chain" id="PRO_5007101685" evidence="2">
    <location>
        <begin position="36"/>
        <end position="590"/>
    </location>
</feature>
<dbReference type="OrthoDB" id="9809635at2"/>
<dbReference type="SUPFAM" id="SSF56601">
    <property type="entry name" value="beta-lactamase/transpeptidase-like"/>
    <property type="match status" value="1"/>
</dbReference>
<dbReference type="PROSITE" id="PS51318">
    <property type="entry name" value="TAT"/>
    <property type="match status" value="1"/>
</dbReference>
<evidence type="ECO:0000259" key="3">
    <source>
        <dbReference type="Pfam" id="PF00144"/>
    </source>
</evidence>
<dbReference type="Proteomes" id="UP000054241">
    <property type="component" value="Unassembled WGS sequence"/>
</dbReference>
<comment type="caution">
    <text evidence="4">The sequence shown here is derived from an EMBL/GenBank/DDBJ whole genome shotgun (WGS) entry which is preliminary data.</text>
</comment>
<reference evidence="4 5" key="1">
    <citation type="submission" date="2015-10" db="EMBL/GenBank/DDBJ databases">
        <title>Draft genome sequence of Streptomyces cellostaticus DSM 40189, type strain for the species Streptomyces cellostaticus.</title>
        <authorList>
            <person name="Ruckert C."/>
            <person name="Winkler A."/>
            <person name="Kalinowski J."/>
            <person name="Kampfer P."/>
            <person name="Glaeser S."/>
        </authorList>
    </citation>
    <scope>NUCLEOTIDE SEQUENCE [LARGE SCALE GENOMIC DNA]</scope>
    <source>
        <strain evidence="4 5">DSM 40189</strain>
    </source>
</reference>
<name>A0A101NLM0_9ACTN</name>
<dbReference type="Pfam" id="PF00144">
    <property type="entry name" value="Beta-lactamase"/>
    <property type="match status" value="1"/>
</dbReference>
<keyword evidence="1 4" id="KW-0378">Hydrolase</keyword>